<dbReference type="PANTHER" id="PTHR34501:SF9">
    <property type="entry name" value="MAJOR OUTER MEMBRANE PROTEIN P.IA"/>
    <property type="match status" value="1"/>
</dbReference>
<sequence length="400" mass="41454">MRLTMGASIALLAVAGAAQAQSAITMYGIVDDGFNWTSNAGGHNLFNMSSGVMQASRWGLRGKEDLGGGLAALFVIENGFDLNNGSLGQKNRGSTEGLMFGRQAYVGLSSAYGSVLLGRQYDSVVDYVGPFESGTQWGGYLAAHPGDLDNLNNAYRVNNAIKYASKNYGGFTFGGVYSLGGVAGDVSRNQVWSLGAGYANGPLTVGAGYLNARNPNVGFFGDNGASTAAAAGANFISSPVYSGYASARTYQVAAAGAAYSFGAATLGATYSNIQFRNLGDTVASGPNPRGYTGNANFNNVEVNFKYQLTPALLLGASFDYAKGSDVESASGTNPGAKYYQGAIGADYFLSKRTDVYLIGVYQQASGTDSTGTAAVAAINNLSPSTSDRQSTVRVGIRHKF</sequence>
<keyword evidence="4" id="KW-1134">Transmembrane beta strand</keyword>
<comment type="subcellular location">
    <subcellularLocation>
        <location evidence="1">Cell outer membrane</location>
        <topology evidence="1">Multi-pass membrane protein</topology>
    </subcellularLocation>
</comment>
<keyword evidence="10" id="KW-0998">Cell outer membrane</keyword>
<dbReference type="InterPro" id="IPR033900">
    <property type="entry name" value="Gram_neg_porin_domain"/>
</dbReference>
<feature type="chain" id="PRO_5007372550" evidence="11">
    <location>
        <begin position="21"/>
        <end position="400"/>
    </location>
</feature>
<protein>
    <submittedName>
        <fullName evidence="13">Porin</fullName>
    </submittedName>
</protein>
<dbReference type="AlphaFoldDB" id="A0A069PYU8"/>
<accession>A0A069PYU8</accession>
<evidence type="ECO:0000256" key="3">
    <source>
        <dbReference type="ARBA" id="ARBA00022448"/>
    </source>
</evidence>
<dbReference type="InterPro" id="IPR050298">
    <property type="entry name" value="Gram-neg_bact_OMP"/>
</dbReference>
<feature type="domain" description="Porin" evidence="12">
    <location>
        <begin position="7"/>
        <end position="362"/>
    </location>
</feature>
<keyword evidence="7" id="KW-0406">Ion transport</keyword>
<dbReference type="InterPro" id="IPR023614">
    <property type="entry name" value="Porin_dom_sf"/>
</dbReference>
<keyword evidence="3" id="KW-0813">Transport</keyword>
<evidence type="ECO:0000313" key="14">
    <source>
        <dbReference type="Proteomes" id="UP000027466"/>
    </source>
</evidence>
<evidence type="ECO:0000256" key="9">
    <source>
        <dbReference type="ARBA" id="ARBA00023136"/>
    </source>
</evidence>
<feature type="signal peptide" evidence="11">
    <location>
        <begin position="1"/>
        <end position="20"/>
    </location>
</feature>
<evidence type="ECO:0000313" key="13">
    <source>
        <dbReference type="EMBL" id="KDR42596.1"/>
    </source>
</evidence>
<dbReference type="RefSeq" id="WP_035925694.1">
    <property type="nucleotide sequence ID" value="NZ_CADFFX010000021.1"/>
</dbReference>
<dbReference type="PANTHER" id="PTHR34501">
    <property type="entry name" value="PROTEIN YDDL-RELATED"/>
    <property type="match status" value="1"/>
</dbReference>
<proteinExistence type="predicted"/>
<comment type="caution">
    <text evidence="13">The sequence shown here is derived from an EMBL/GenBank/DDBJ whole genome shotgun (WGS) entry which is preliminary data.</text>
</comment>
<keyword evidence="14" id="KW-1185">Reference proteome</keyword>
<evidence type="ECO:0000256" key="10">
    <source>
        <dbReference type="ARBA" id="ARBA00023237"/>
    </source>
</evidence>
<evidence type="ECO:0000256" key="4">
    <source>
        <dbReference type="ARBA" id="ARBA00022452"/>
    </source>
</evidence>
<evidence type="ECO:0000256" key="7">
    <source>
        <dbReference type="ARBA" id="ARBA00023065"/>
    </source>
</evidence>
<dbReference type="STRING" id="60547.GCA_000751215_00638"/>
<evidence type="ECO:0000256" key="6">
    <source>
        <dbReference type="ARBA" id="ARBA00022729"/>
    </source>
</evidence>
<evidence type="ECO:0000256" key="11">
    <source>
        <dbReference type="SAM" id="SignalP"/>
    </source>
</evidence>
<dbReference type="GO" id="GO:0009279">
    <property type="term" value="C:cell outer membrane"/>
    <property type="evidence" value="ECO:0007669"/>
    <property type="project" value="UniProtKB-SubCell"/>
</dbReference>
<keyword evidence="8" id="KW-0626">Porin</keyword>
<comment type="subunit">
    <text evidence="2">Homotrimer.</text>
</comment>
<evidence type="ECO:0000256" key="8">
    <source>
        <dbReference type="ARBA" id="ARBA00023114"/>
    </source>
</evidence>
<reference evidence="13 14" key="1">
    <citation type="submission" date="2014-03" db="EMBL/GenBank/DDBJ databases">
        <title>Draft Genome Sequences of Four Burkholderia Strains.</title>
        <authorList>
            <person name="Liu X.Y."/>
            <person name="Li C.X."/>
            <person name="Xu J.H."/>
        </authorList>
    </citation>
    <scope>NUCLEOTIDE SEQUENCE [LARGE SCALE GENOMIC DNA]</scope>
    <source>
        <strain evidence="13 14">DSM 50014</strain>
    </source>
</reference>
<dbReference type="SUPFAM" id="SSF56935">
    <property type="entry name" value="Porins"/>
    <property type="match status" value="1"/>
</dbReference>
<dbReference type="CDD" id="cd00342">
    <property type="entry name" value="gram_neg_porins"/>
    <property type="match status" value="1"/>
</dbReference>
<evidence type="ECO:0000259" key="12">
    <source>
        <dbReference type="Pfam" id="PF13609"/>
    </source>
</evidence>
<evidence type="ECO:0000256" key="2">
    <source>
        <dbReference type="ARBA" id="ARBA00011233"/>
    </source>
</evidence>
<keyword evidence="6 11" id="KW-0732">Signal</keyword>
<keyword evidence="5" id="KW-0812">Transmembrane</keyword>
<gene>
    <name evidence="13" type="ORF">BG61_08450</name>
</gene>
<dbReference type="GO" id="GO:0046930">
    <property type="term" value="C:pore complex"/>
    <property type="evidence" value="ECO:0007669"/>
    <property type="project" value="UniProtKB-KW"/>
</dbReference>
<name>A0A069PYU8_9BURK</name>
<dbReference type="GO" id="GO:0015288">
    <property type="term" value="F:porin activity"/>
    <property type="evidence" value="ECO:0007669"/>
    <property type="project" value="UniProtKB-KW"/>
</dbReference>
<dbReference type="Proteomes" id="UP000027466">
    <property type="component" value="Unassembled WGS sequence"/>
</dbReference>
<dbReference type="EMBL" id="JFHC01000015">
    <property type="protein sequence ID" value="KDR42596.1"/>
    <property type="molecule type" value="Genomic_DNA"/>
</dbReference>
<keyword evidence="9" id="KW-0472">Membrane</keyword>
<organism evidence="13 14">
    <name type="scientific">Caballeronia glathei</name>
    <dbReference type="NCBI Taxonomy" id="60547"/>
    <lineage>
        <taxon>Bacteria</taxon>
        <taxon>Pseudomonadati</taxon>
        <taxon>Pseudomonadota</taxon>
        <taxon>Betaproteobacteria</taxon>
        <taxon>Burkholderiales</taxon>
        <taxon>Burkholderiaceae</taxon>
        <taxon>Caballeronia</taxon>
    </lineage>
</organism>
<dbReference type="Pfam" id="PF13609">
    <property type="entry name" value="Porin_4"/>
    <property type="match status" value="1"/>
</dbReference>
<dbReference type="GO" id="GO:0006811">
    <property type="term" value="P:monoatomic ion transport"/>
    <property type="evidence" value="ECO:0007669"/>
    <property type="project" value="UniProtKB-KW"/>
</dbReference>
<dbReference type="Gene3D" id="2.40.160.10">
    <property type="entry name" value="Porin"/>
    <property type="match status" value="1"/>
</dbReference>
<evidence type="ECO:0000256" key="1">
    <source>
        <dbReference type="ARBA" id="ARBA00004571"/>
    </source>
</evidence>
<evidence type="ECO:0000256" key="5">
    <source>
        <dbReference type="ARBA" id="ARBA00022692"/>
    </source>
</evidence>